<dbReference type="PROSITE" id="PS51986">
    <property type="entry name" value="GS_BETA_GRASP"/>
    <property type="match status" value="1"/>
</dbReference>
<dbReference type="InterPro" id="IPR002641">
    <property type="entry name" value="PNPLA_dom"/>
</dbReference>
<dbReference type="SUPFAM" id="SSF52151">
    <property type="entry name" value="FabD/lysophospholipase-like"/>
    <property type="match status" value="1"/>
</dbReference>
<dbReference type="GO" id="GO:0004356">
    <property type="term" value="F:glutamine synthetase activity"/>
    <property type="evidence" value="ECO:0007669"/>
    <property type="project" value="InterPro"/>
</dbReference>
<dbReference type="InterPro" id="IPR050292">
    <property type="entry name" value="Glutamine_Synthetase"/>
</dbReference>
<evidence type="ECO:0000256" key="8">
    <source>
        <dbReference type="ARBA" id="ARBA00023422"/>
    </source>
</evidence>
<dbReference type="FunFam" id="3.30.590.10:FF:000011">
    <property type="entry name" value="Glutamine synthetase"/>
    <property type="match status" value="1"/>
</dbReference>
<evidence type="ECO:0000256" key="10">
    <source>
        <dbReference type="PROSITE-ProRule" id="PRU01161"/>
    </source>
</evidence>
<dbReference type="SMART" id="SM01230">
    <property type="entry name" value="Gln-synt_C"/>
    <property type="match status" value="1"/>
</dbReference>
<dbReference type="PROSITE" id="PS00181">
    <property type="entry name" value="GLNA_ATP"/>
    <property type="match status" value="1"/>
</dbReference>
<dbReference type="Pfam" id="PF01734">
    <property type="entry name" value="Patatin"/>
    <property type="match status" value="1"/>
</dbReference>
<feature type="domain" description="GS catalytic" evidence="15">
    <location>
        <begin position="917"/>
        <end position="1183"/>
    </location>
</feature>
<dbReference type="GO" id="GO:0004623">
    <property type="term" value="F:phospholipase A2 activity"/>
    <property type="evidence" value="ECO:0007669"/>
    <property type="project" value="UniProtKB-EC"/>
</dbReference>
<evidence type="ECO:0000256" key="5">
    <source>
        <dbReference type="ARBA" id="ARBA00022741"/>
    </source>
</evidence>
<accession>A0A8S1HIP6</accession>
<evidence type="ECO:0000259" key="15">
    <source>
        <dbReference type="PROSITE" id="PS51987"/>
    </source>
</evidence>
<sequence length="1183" mass="132637">MNRNKSRSRWEANGADLYDQRRRCRSSAAYSEGHNPDAFKTHNESDVLEKVAQTTSFGICLLKSKNYSLVCYPIKTSLMRRPKLDGLLAIYDVIKPFDEISQLPGDKTEFVENLLETVKTNESWSSMHVAAALGLNGFVVDSVRNCPESMFLCSADGEMPIHVAAACGQTTAVQKLVEAGCPLSKKNQKGENVLHSSVTNYKILKSILNGKPKDIQTLLTDNDFEMWTPLHQAIRSHRPDCLQEVLRIVPKNTQLSKPISFAFDGLLFNGTDTSRQWPDYLSKTDKNGSCILHFRLDNQVMNQLLFHDGHVDDVINLKDDNGNTPLHRAVERGALSQAVALISYGASLEETNGSGKTALNIAIEKGHLDIVKALILFGAKCDESVASNARNKVIAEAIHVHLIALKENRSVQNIEGDVNNFMWMSALNQLRTNTSQSVINLLSLDGGGIRGIVLLQVLSELQRRYSKDIDILSKFHWIAGTSTGAIIAIAIANGCNVDYCLKMYFRFKDLVFFGGRLYDHVPLESFLIAEFGKEQSLRDIAAKTKKRLMVTTCRADVCPAELVLLRSYSIPRECRHDGFPEQIPVRAWQAARCSSAAPTYFTSYQIGGRNYMDGGIMANNPTCDLLTDVQITNAANQMQGKPPFKVGCVLSIGTGQPPSKAVTSTNNSIVNVVKSVMHFKDLFIEQLASANGPHVERSRTFASALGSLFLRFSLSMRQNVELDEKDDKILIDLMWETKVFMNNNLNDVNILLNYLALERGLRTPTQDLFPPELVRKQPKRLLAENQDKRRKLTQSKMSRLSKGLKRKYEKLSGMQSVIDRYSNLDQSGIVQVMYVWIDGTGENMRGKTKTFNFEPKLPSELPIWNFDGTATGQNVTDGSDVYIRPVALFRDPFRPGPNKIALCETLDNDYSPHPNNTRHMCKEMMEKAKDQHPWFGMEQEYTLLDVDKHPYGWPKHGYPAPQGPYYCGVGSDKVYGREIVEAHFKACMYAGIKISGTNAETMPAQWEFQVGPCEGIEMGDQLWVARYLLHRVCEDFGLVCSLDPKPIVGDWNGAGCHVNFSTEEMRTPSKDGRGYKAIEEAIHKLSKVHLEHIAYYDPHGGRDNERRLTGAHETETIDAFSSGVANRECSIRIPRQVFDDQCGYFEDRRPSSNCDPYTVTAAVTKTCCLTGEDRKLTMRYVPK</sequence>
<dbReference type="PROSITE" id="PS51635">
    <property type="entry name" value="PNPLA"/>
    <property type="match status" value="1"/>
</dbReference>
<keyword evidence="17" id="KW-1185">Reference proteome</keyword>
<dbReference type="PROSITE" id="PS51987">
    <property type="entry name" value="GS_CATALYTIC"/>
    <property type="match status" value="1"/>
</dbReference>
<gene>
    <name evidence="16" type="ORF">CAUJ_LOCUS10210</name>
</gene>
<feature type="short sequence motif" description="GXGXXG" evidence="10">
    <location>
        <begin position="446"/>
        <end position="451"/>
    </location>
</feature>
<feature type="repeat" description="ANK" evidence="9">
    <location>
        <begin position="354"/>
        <end position="386"/>
    </location>
</feature>
<dbReference type="InterPro" id="IPR036770">
    <property type="entry name" value="Ankyrin_rpt-contain_sf"/>
</dbReference>
<dbReference type="Gene3D" id="3.30.590.10">
    <property type="entry name" value="Glutamine synthetase/guanido kinase, catalytic domain"/>
    <property type="match status" value="1"/>
</dbReference>
<evidence type="ECO:0000256" key="3">
    <source>
        <dbReference type="ARBA" id="ARBA00022490"/>
    </source>
</evidence>
<dbReference type="InterPro" id="IPR014746">
    <property type="entry name" value="Gln_synth/guanido_kin_cat_dom"/>
</dbReference>
<dbReference type="GO" id="GO:0005737">
    <property type="term" value="C:cytoplasm"/>
    <property type="evidence" value="ECO:0007669"/>
    <property type="project" value="UniProtKB-SubCell"/>
</dbReference>
<keyword evidence="7 10" id="KW-0443">Lipid metabolism</keyword>
<dbReference type="PANTHER" id="PTHR20852:SF42">
    <property type="entry name" value="GLUTAMINE SYNTHETASE"/>
    <property type="match status" value="1"/>
</dbReference>
<dbReference type="InterPro" id="IPR016035">
    <property type="entry name" value="Acyl_Trfase/lysoPLipase"/>
</dbReference>
<dbReference type="SUPFAM" id="SSF48403">
    <property type="entry name" value="Ankyrin repeat"/>
    <property type="match status" value="1"/>
</dbReference>
<feature type="short sequence motif" description="GXSXG" evidence="10">
    <location>
        <begin position="480"/>
        <end position="484"/>
    </location>
</feature>
<feature type="domain" description="PNPLA" evidence="13">
    <location>
        <begin position="442"/>
        <end position="626"/>
    </location>
</feature>
<feature type="active site" description="Proton acceptor" evidence="10">
    <location>
        <position position="613"/>
    </location>
</feature>
<dbReference type="GO" id="GO:0005524">
    <property type="term" value="F:ATP binding"/>
    <property type="evidence" value="ECO:0007669"/>
    <property type="project" value="UniProtKB-KW"/>
</dbReference>
<dbReference type="Gene3D" id="3.10.20.70">
    <property type="entry name" value="Glutamine synthetase, N-terminal domain"/>
    <property type="match status" value="1"/>
</dbReference>
<dbReference type="InterPro" id="IPR008147">
    <property type="entry name" value="Gln_synt_N"/>
</dbReference>
<dbReference type="EMBL" id="CAJGYM010000043">
    <property type="protein sequence ID" value="CAD6194291.1"/>
    <property type="molecule type" value="Genomic_DNA"/>
</dbReference>
<dbReference type="Gene3D" id="3.40.1090.10">
    <property type="entry name" value="Cytosolic phospholipase A2 catalytic domain"/>
    <property type="match status" value="1"/>
</dbReference>
<name>A0A8S1HIP6_9PELO</name>
<evidence type="ECO:0000313" key="16">
    <source>
        <dbReference type="EMBL" id="CAD6194291.1"/>
    </source>
</evidence>
<keyword evidence="10" id="KW-0378">Hydrolase</keyword>
<evidence type="ECO:0000259" key="13">
    <source>
        <dbReference type="PROSITE" id="PS51635"/>
    </source>
</evidence>
<dbReference type="InterPro" id="IPR008146">
    <property type="entry name" value="Gln_synth_cat_dom"/>
</dbReference>
<evidence type="ECO:0000256" key="6">
    <source>
        <dbReference type="ARBA" id="ARBA00022840"/>
    </source>
</evidence>
<reference evidence="16" key="1">
    <citation type="submission" date="2020-10" db="EMBL/GenBank/DDBJ databases">
        <authorList>
            <person name="Kikuchi T."/>
        </authorList>
    </citation>
    <scope>NUCLEOTIDE SEQUENCE</scope>
    <source>
        <strain evidence="16">NKZ352</strain>
    </source>
</reference>
<dbReference type="PROSITE" id="PS50088">
    <property type="entry name" value="ANK_REPEAT"/>
    <property type="match status" value="3"/>
</dbReference>
<dbReference type="AlphaFoldDB" id="A0A8S1HIP6"/>
<dbReference type="InterPro" id="IPR027303">
    <property type="entry name" value="Gln_synth_gly_rich_site"/>
</dbReference>
<evidence type="ECO:0000256" key="2">
    <source>
        <dbReference type="ARBA" id="ARBA00009897"/>
    </source>
</evidence>
<comment type="caution">
    <text evidence="16">The sequence shown here is derived from an EMBL/GenBank/DDBJ whole genome shotgun (WGS) entry which is preliminary data.</text>
</comment>
<keyword evidence="6" id="KW-0067">ATP-binding</keyword>
<dbReference type="InterPro" id="IPR036651">
    <property type="entry name" value="Gln_synt_N_sf"/>
</dbReference>
<comment type="catalytic activity">
    <reaction evidence="8">
        <text>a 1,2-diacyl-sn-glycero-3-phosphocholine + H2O = a 1-acyl-sn-glycero-3-phosphocholine + a fatty acid + H(+)</text>
        <dbReference type="Rhea" id="RHEA:15801"/>
        <dbReference type="ChEBI" id="CHEBI:15377"/>
        <dbReference type="ChEBI" id="CHEBI:15378"/>
        <dbReference type="ChEBI" id="CHEBI:28868"/>
        <dbReference type="ChEBI" id="CHEBI:57643"/>
        <dbReference type="ChEBI" id="CHEBI:58168"/>
        <dbReference type="EC" id="3.1.1.4"/>
    </reaction>
    <physiologicalReaction direction="left-to-right" evidence="8">
        <dbReference type="Rhea" id="RHEA:15802"/>
    </physiologicalReaction>
</comment>
<dbReference type="SUPFAM" id="SSF54368">
    <property type="entry name" value="Glutamine synthetase, N-terminal domain"/>
    <property type="match status" value="1"/>
</dbReference>
<evidence type="ECO:0008006" key="18">
    <source>
        <dbReference type="Google" id="ProtNLM"/>
    </source>
</evidence>
<keyword evidence="10" id="KW-0442">Lipid degradation</keyword>
<dbReference type="Pfam" id="PF12796">
    <property type="entry name" value="Ank_2"/>
    <property type="match status" value="2"/>
</dbReference>
<evidence type="ECO:0000256" key="12">
    <source>
        <dbReference type="RuleBase" id="RU000384"/>
    </source>
</evidence>
<evidence type="ECO:0000313" key="17">
    <source>
        <dbReference type="Proteomes" id="UP000835052"/>
    </source>
</evidence>
<dbReference type="SMART" id="SM00248">
    <property type="entry name" value="ANK"/>
    <property type="match status" value="4"/>
</dbReference>
<evidence type="ECO:0000256" key="7">
    <source>
        <dbReference type="ARBA" id="ARBA00023098"/>
    </source>
</evidence>
<keyword evidence="3" id="KW-0963">Cytoplasm</keyword>
<dbReference type="GO" id="GO:0016042">
    <property type="term" value="P:lipid catabolic process"/>
    <property type="evidence" value="ECO:0007669"/>
    <property type="project" value="UniProtKB-UniRule"/>
</dbReference>
<keyword evidence="4" id="KW-0436">Ligase</keyword>
<evidence type="ECO:0000256" key="9">
    <source>
        <dbReference type="PROSITE-ProRule" id="PRU00023"/>
    </source>
</evidence>
<dbReference type="PANTHER" id="PTHR20852">
    <property type="entry name" value="GLUTAMINE SYNTHETASE"/>
    <property type="match status" value="1"/>
</dbReference>
<dbReference type="PROSITE" id="PS50297">
    <property type="entry name" value="ANK_REP_REGION"/>
    <property type="match status" value="3"/>
</dbReference>
<comment type="subcellular location">
    <subcellularLocation>
        <location evidence="1">Cytoplasm</location>
    </subcellularLocation>
</comment>
<dbReference type="Gene3D" id="1.25.40.20">
    <property type="entry name" value="Ankyrin repeat-containing domain"/>
    <property type="match status" value="2"/>
</dbReference>
<dbReference type="InterPro" id="IPR002110">
    <property type="entry name" value="Ankyrin_rpt"/>
</dbReference>
<evidence type="ECO:0000256" key="4">
    <source>
        <dbReference type="ARBA" id="ARBA00022598"/>
    </source>
</evidence>
<feature type="domain" description="GS beta-grasp" evidence="14">
    <location>
        <begin position="830"/>
        <end position="910"/>
    </location>
</feature>
<proteinExistence type="inferred from homology"/>
<evidence type="ECO:0000256" key="11">
    <source>
        <dbReference type="PROSITE-ProRule" id="PRU01330"/>
    </source>
</evidence>
<evidence type="ECO:0000256" key="1">
    <source>
        <dbReference type="ARBA" id="ARBA00004496"/>
    </source>
</evidence>
<feature type="active site" description="Nucleophile" evidence="10">
    <location>
        <position position="482"/>
    </location>
</feature>
<evidence type="ECO:0000259" key="14">
    <source>
        <dbReference type="PROSITE" id="PS51986"/>
    </source>
</evidence>
<dbReference type="Proteomes" id="UP000835052">
    <property type="component" value="Unassembled WGS sequence"/>
</dbReference>
<comment type="similarity">
    <text evidence="2 11 12">Belongs to the glutamine synthetase family.</text>
</comment>
<dbReference type="GO" id="GO:0006542">
    <property type="term" value="P:glutamine biosynthetic process"/>
    <property type="evidence" value="ECO:0007669"/>
    <property type="project" value="InterPro"/>
</dbReference>
<dbReference type="OrthoDB" id="1936100at2759"/>
<keyword evidence="9" id="KW-0040">ANK repeat</keyword>
<dbReference type="SUPFAM" id="SSF55931">
    <property type="entry name" value="Glutamine synthetase/guanido kinase"/>
    <property type="match status" value="1"/>
</dbReference>
<feature type="repeat" description="ANK" evidence="9">
    <location>
        <begin position="156"/>
        <end position="188"/>
    </location>
</feature>
<keyword evidence="5" id="KW-0547">Nucleotide-binding</keyword>
<feature type="repeat" description="ANK" evidence="9">
    <location>
        <begin position="321"/>
        <end position="353"/>
    </location>
</feature>
<protein>
    <recommendedName>
        <fullName evidence="18">Glutamine synthetase</fullName>
    </recommendedName>
</protein>
<feature type="short sequence motif" description="DGA/G" evidence="10">
    <location>
        <begin position="613"/>
        <end position="615"/>
    </location>
</feature>
<dbReference type="Pfam" id="PF00120">
    <property type="entry name" value="Gln-synt_C"/>
    <property type="match status" value="1"/>
</dbReference>
<organism evidence="16 17">
    <name type="scientific">Caenorhabditis auriculariae</name>
    <dbReference type="NCBI Taxonomy" id="2777116"/>
    <lineage>
        <taxon>Eukaryota</taxon>
        <taxon>Metazoa</taxon>
        <taxon>Ecdysozoa</taxon>
        <taxon>Nematoda</taxon>
        <taxon>Chromadorea</taxon>
        <taxon>Rhabditida</taxon>
        <taxon>Rhabditina</taxon>
        <taxon>Rhabditomorpha</taxon>
        <taxon>Rhabditoidea</taxon>
        <taxon>Rhabditidae</taxon>
        <taxon>Peloderinae</taxon>
        <taxon>Caenorhabditis</taxon>
    </lineage>
</organism>